<dbReference type="EMBL" id="JAEQND010000001">
    <property type="protein sequence ID" value="MBL0423948.1"/>
    <property type="molecule type" value="Genomic_DNA"/>
</dbReference>
<keyword evidence="3" id="KW-1185">Reference proteome</keyword>
<dbReference type="RefSeq" id="WP_201687173.1">
    <property type="nucleotide sequence ID" value="NZ_JAEQND010000001.1"/>
</dbReference>
<comment type="caution">
    <text evidence="2">The sequence shown here is derived from an EMBL/GenBank/DDBJ whole genome shotgun (WGS) entry which is preliminary data.</text>
</comment>
<protein>
    <submittedName>
        <fullName evidence="2">Uncharacterized protein</fullName>
    </submittedName>
</protein>
<proteinExistence type="predicted"/>
<dbReference type="Proteomes" id="UP000622707">
    <property type="component" value="Unassembled WGS sequence"/>
</dbReference>
<organism evidence="2 3">
    <name type="scientific">Ramlibacter alkalitolerans</name>
    <dbReference type="NCBI Taxonomy" id="2039631"/>
    <lineage>
        <taxon>Bacteria</taxon>
        <taxon>Pseudomonadati</taxon>
        <taxon>Pseudomonadota</taxon>
        <taxon>Betaproteobacteria</taxon>
        <taxon>Burkholderiales</taxon>
        <taxon>Comamonadaceae</taxon>
        <taxon>Ramlibacter</taxon>
    </lineage>
</organism>
<evidence type="ECO:0000256" key="1">
    <source>
        <dbReference type="SAM" id="MobiDB-lite"/>
    </source>
</evidence>
<feature type="compositionally biased region" description="Low complexity" evidence="1">
    <location>
        <begin position="138"/>
        <end position="153"/>
    </location>
</feature>
<evidence type="ECO:0000313" key="3">
    <source>
        <dbReference type="Proteomes" id="UP000622707"/>
    </source>
</evidence>
<sequence>MKYSLRKTPSHLHLTYKYGEANGGLLGRNLMLEVEGNVLTLEVDLSANLLARNKQSAWYLDAISLSTNYHKLKSLQCPDNLVRARLIRIWDGMQEPKLRMRLVLNPRGRYLYEVAPHSLFMGGIQLDVQAFLEEESETTSAETETTSTETEAAPMAEADPHRKHA</sequence>
<accession>A0ABS1JIA4</accession>
<reference evidence="2 3" key="1">
    <citation type="journal article" date="2017" name="Int. J. Syst. Evol. Microbiol.">
        <title>Ramlibacter alkalitolerans sp. nov., alkali-tolerant bacterium isolated from soil of ginseng.</title>
        <authorList>
            <person name="Lee D.H."/>
            <person name="Cha C.J."/>
        </authorList>
    </citation>
    <scope>NUCLEOTIDE SEQUENCE [LARGE SCALE GENOMIC DNA]</scope>
    <source>
        <strain evidence="2 3">KACC 19305</strain>
    </source>
</reference>
<evidence type="ECO:0000313" key="2">
    <source>
        <dbReference type="EMBL" id="MBL0423948.1"/>
    </source>
</evidence>
<gene>
    <name evidence="2" type="ORF">JI746_02420</name>
</gene>
<name>A0ABS1JIA4_9BURK</name>
<feature type="region of interest" description="Disordered" evidence="1">
    <location>
        <begin position="135"/>
        <end position="165"/>
    </location>
</feature>